<evidence type="ECO:0000256" key="8">
    <source>
        <dbReference type="ARBA" id="ARBA00022490"/>
    </source>
</evidence>
<dbReference type="InterPro" id="IPR001352">
    <property type="entry name" value="RNase_HII/HIII"/>
</dbReference>
<evidence type="ECO:0000256" key="11">
    <source>
        <dbReference type="ARBA" id="ARBA00022759"/>
    </source>
</evidence>
<dbReference type="EMBL" id="CP110232">
    <property type="protein sequence ID" value="WEG74170.1"/>
    <property type="molecule type" value="Genomic_DNA"/>
</dbReference>
<evidence type="ECO:0000256" key="7">
    <source>
        <dbReference type="ARBA" id="ARBA00019179"/>
    </source>
</evidence>
<dbReference type="PANTHER" id="PTHR10954:SF18">
    <property type="entry name" value="RIBONUCLEASE HII"/>
    <property type="match status" value="1"/>
</dbReference>
<feature type="domain" description="RNase H type-2" evidence="17">
    <location>
        <begin position="73"/>
        <end position="258"/>
    </location>
</feature>
<reference evidence="18" key="1">
    <citation type="submission" date="2022-10" db="EMBL/GenBank/DDBJ databases">
        <title>Vagococcus sp. isolated from poultry meat.</title>
        <authorList>
            <person name="Johansson P."/>
            <person name="Bjorkroth J."/>
        </authorList>
    </citation>
    <scope>NUCLEOTIDE SEQUENCE</scope>
    <source>
        <strain evidence="18">STAA11</strain>
    </source>
</reference>
<dbReference type="KEGG" id="vie:OL234_04545"/>
<comment type="function">
    <text evidence="3 14 16">Endonuclease that specifically degrades the RNA of RNA-DNA hybrids.</text>
</comment>
<evidence type="ECO:0000256" key="16">
    <source>
        <dbReference type="RuleBase" id="RU003515"/>
    </source>
</evidence>
<dbReference type="PROSITE" id="PS51975">
    <property type="entry name" value="RNASE_H_2"/>
    <property type="match status" value="1"/>
</dbReference>
<dbReference type="GO" id="GO:0030145">
    <property type="term" value="F:manganese ion binding"/>
    <property type="evidence" value="ECO:0007669"/>
    <property type="project" value="UniProtKB-UniRule"/>
</dbReference>
<keyword evidence="13 14" id="KW-0464">Manganese</keyword>
<dbReference type="AlphaFoldDB" id="A0AAF0CW83"/>
<keyword evidence="8 14" id="KW-0963">Cytoplasm</keyword>
<evidence type="ECO:0000256" key="2">
    <source>
        <dbReference type="ARBA" id="ARBA00001946"/>
    </source>
</evidence>
<evidence type="ECO:0000256" key="13">
    <source>
        <dbReference type="ARBA" id="ARBA00023211"/>
    </source>
</evidence>
<dbReference type="Proteomes" id="UP001179647">
    <property type="component" value="Chromosome"/>
</dbReference>
<keyword evidence="10 14" id="KW-0479">Metal-binding</keyword>
<gene>
    <name evidence="14" type="primary">rnhB</name>
    <name evidence="18" type="ORF">OL234_04545</name>
</gene>
<dbReference type="RefSeq" id="WP_275469969.1">
    <property type="nucleotide sequence ID" value="NZ_CP110232.1"/>
</dbReference>
<evidence type="ECO:0000256" key="14">
    <source>
        <dbReference type="HAMAP-Rule" id="MF_00052"/>
    </source>
</evidence>
<dbReference type="NCBIfam" id="NF000594">
    <property type="entry name" value="PRK00015.1-1"/>
    <property type="match status" value="1"/>
</dbReference>
<dbReference type="InterPro" id="IPR022898">
    <property type="entry name" value="RNase_HII"/>
</dbReference>
<accession>A0AAF0CW83</accession>
<comment type="similarity">
    <text evidence="5 14 16">Belongs to the RNase HII family.</text>
</comment>
<evidence type="ECO:0000313" key="19">
    <source>
        <dbReference type="Proteomes" id="UP001179647"/>
    </source>
</evidence>
<dbReference type="InterPro" id="IPR012337">
    <property type="entry name" value="RNaseH-like_sf"/>
</dbReference>
<feature type="binding site" evidence="14 15">
    <location>
        <position position="79"/>
    </location>
    <ligand>
        <name>a divalent metal cation</name>
        <dbReference type="ChEBI" id="CHEBI:60240"/>
    </ligand>
</feature>
<evidence type="ECO:0000313" key="18">
    <source>
        <dbReference type="EMBL" id="WEG74170.1"/>
    </source>
</evidence>
<comment type="cofactor">
    <cofactor evidence="2">
        <name>Mg(2+)</name>
        <dbReference type="ChEBI" id="CHEBI:18420"/>
    </cofactor>
</comment>
<evidence type="ECO:0000256" key="6">
    <source>
        <dbReference type="ARBA" id="ARBA00012180"/>
    </source>
</evidence>
<dbReference type="PANTHER" id="PTHR10954">
    <property type="entry name" value="RIBONUCLEASE H2 SUBUNIT A"/>
    <property type="match status" value="1"/>
</dbReference>
<dbReference type="GO" id="GO:0004523">
    <property type="term" value="F:RNA-DNA hybrid ribonuclease activity"/>
    <property type="evidence" value="ECO:0007669"/>
    <property type="project" value="UniProtKB-UniRule"/>
</dbReference>
<dbReference type="NCBIfam" id="NF000595">
    <property type="entry name" value="PRK00015.1-3"/>
    <property type="match status" value="1"/>
</dbReference>
<feature type="binding site" evidence="14 15">
    <location>
        <position position="80"/>
    </location>
    <ligand>
        <name>a divalent metal cation</name>
        <dbReference type="ChEBI" id="CHEBI:60240"/>
    </ligand>
</feature>
<dbReference type="Gene3D" id="3.30.420.10">
    <property type="entry name" value="Ribonuclease H-like superfamily/Ribonuclease H"/>
    <property type="match status" value="1"/>
</dbReference>
<dbReference type="Pfam" id="PF01351">
    <property type="entry name" value="RNase_HII"/>
    <property type="match status" value="1"/>
</dbReference>
<dbReference type="FunFam" id="3.30.420.10:FF:000006">
    <property type="entry name" value="Ribonuclease HII"/>
    <property type="match status" value="1"/>
</dbReference>
<dbReference type="HAMAP" id="MF_00052_B">
    <property type="entry name" value="RNase_HII_B"/>
    <property type="match status" value="1"/>
</dbReference>
<evidence type="ECO:0000256" key="3">
    <source>
        <dbReference type="ARBA" id="ARBA00004065"/>
    </source>
</evidence>
<dbReference type="CDD" id="cd07182">
    <property type="entry name" value="RNase_HII_bacteria_HII_like"/>
    <property type="match status" value="1"/>
</dbReference>
<evidence type="ECO:0000256" key="9">
    <source>
        <dbReference type="ARBA" id="ARBA00022722"/>
    </source>
</evidence>
<keyword evidence="19" id="KW-1185">Reference proteome</keyword>
<dbReference type="InterPro" id="IPR036397">
    <property type="entry name" value="RNaseH_sf"/>
</dbReference>
<dbReference type="GO" id="GO:0003723">
    <property type="term" value="F:RNA binding"/>
    <property type="evidence" value="ECO:0007669"/>
    <property type="project" value="UniProtKB-UniRule"/>
</dbReference>
<evidence type="ECO:0000256" key="4">
    <source>
        <dbReference type="ARBA" id="ARBA00004496"/>
    </source>
</evidence>
<feature type="binding site" evidence="14 15">
    <location>
        <position position="171"/>
    </location>
    <ligand>
        <name>a divalent metal cation</name>
        <dbReference type="ChEBI" id="CHEBI:60240"/>
    </ligand>
</feature>
<proteinExistence type="inferred from homology"/>
<dbReference type="GO" id="GO:0005737">
    <property type="term" value="C:cytoplasm"/>
    <property type="evidence" value="ECO:0007669"/>
    <property type="project" value="UniProtKB-SubCell"/>
</dbReference>
<protein>
    <recommendedName>
        <fullName evidence="7 14">Ribonuclease HII</fullName>
        <shortName evidence="14">RNase HII</shortName>
        <ecNumber evidence="6 14">3.1.26.4</ecNumber>
    </recommendedName>
</protein>
<dbReference type="GO" id="GO:0032299">
    <property type="term" value="C:ribonuclease H2 complex"/>
    <property type="evidence" value="ECO:0007669"/>
    <property type="project" value="TreeGrafter"/>
</dbReference>
<keyword evidence="11 14" id="KW-0255">Endonuclease</keyword>
<keyword evidence="9 14" id="KW-0540">Nuclease</keyword>
<organism evidence="18 19">
    <name type="scientific">Vagococcus intermedius</name>
    <dbReference type="NCBI Taxonomy" id="2991418"/>
    <lineage>
        <taxon>Bacteria</taxon>
        <taxon>Bacillati</taxon>
        <taxon>Bacillota</taxon>
        <taxon>Bacilli</taxon>
        <taxon>Lactobacillales</taxon>
        <taxon>Enterococcaceae</taxon>
        <taxon>Vagococcus</taxon>
    </lineage>
</organism>
<dbReference type="GO" id="GO:0006298">
    <property type="term" value="P:mismatch repair"/>
    <property type="evidence" value="ECO:0007669"/>
    <property type="project" value="TreeGrafter"/>
</dbReference>
<evidence type="ECO:0000259" key="17">
    <source>
        <dbReference type="PROSITE" id="PS51975"/>
    </source>
</evidence>
<comment type="catalytic activity">
    <reaction evidence="1 14 15 16">
        <text>Endonucleolytic cleavage to 5'-phosphomonoester.</text>
        <dbReference type="EC" id="3.1.26.4"/>
    </reaction>
</comment>
<keyword evidence="12 14" id="KW-0378">Hydrolase</keyword>
<sequence length="258" mass="28677">MTKKDSIKVVKEKLASITSQTDSYFRALQEDDRKGVQKLLATWEINQIKQAQIKEKAEMILAYEHAAQAKGYRMIAGIDEVGRGPLAGPVVAAAVILPKDFELLEIDDSKKLSEKKRDMFYDLILEQAVSVGIGIIDEKIIDKINIYEATKEAMKLAVAKLSFPPDYLLIDAMKLESLPIPQESIIKGDAKSVSIASASIIAKVTRDRLMKSFDTKYPGYGFANNAGYGTKEHLEGLEKLGPCPIHRETFAPVKKYLN</sequence>
<dbReference type="EC" id="3.1.26.4" evidence="6 14"/>
<comment type="cofactor">
    <cofactor evidence="14 15">
        <name>Mn(2+)</name>
        <dbReference type="ChEBI" id="CHEBI:29035"/>
    </cofactor>
    <cofactor evidence="14 15">
        <name>Mg(2+)</name>
        <dbReference type="ChEBI" id="CHEBI:18420"/>
    </cofactor>
    <text evidence="14 15">Manganese or magnesium. Binds 1 divalent metal ion per monomer in the absence of substrate. May bind a second metal ion after substrate binding.</text>
</comment>
<evidence type="ECO:0000256" key="15">
    <source>
        <dbReference type="PROSITE-ProRule" id="PRU01319"/>
    </source>
</evidence>
<evidence type="ECO:0000256" key="5">
    <source>
        <dbReference type="ARBA" id="ARBA00007383"/>
    </source>
</evidence>
<evidence type="ECO:0000256" key="1">
    <source>
        <dbReference type="ARBA" id="ARBA00000077"/>
    </source>
</evidence>
<evidence type="ECO:0000256" key="10">
    <source>
        <dbReference type="ARBA" id="ARBA00022723"/>
    </source>
</evidence>
<dbReference type="GO" id="GO:0043137">
    <property type="term" value="P:DNA replication, removal of RNA primer"/>
    <property type="evidence" value="ECO:0007669"/>
    <property type="project" value="TreeGrafter"/>
</dbReference>
<dbReference type="InterPro" id="IPR024567">
    <property type="entry name" value="RNase_HII/HIII_dom"/>
</dbReference>
<evidence type="ECO:0000256" key="12">
    <source>
        <dbReference type="ARBA" id="ARBA00022801"/>
    </source>
</evidence>
<dbReference type="SUPFAM" id="SSF53098">
    <property type="entry name" value="Ribonuclease H-like"/>
    <property type="match status" value="1"/>
</dbReference>
<name>A0AAF0CW83_9ENTE</name>
<comment type="subcellular location">
    <subcellularLocation>
        <location evidence="4 14">Cytoplasm</location>
    </subcellularLocation>
</comment>